<dbReference type="Gramene" id="AET3Gv20729100.14">
    <property type="protein sequence ID" value="AET3Gv20729100.14"/>
    <property type="gene ID" value="AET3Gv20729100"/>
</dbReference>
<dbReference type="FunFam" id="1.25.40.10:FF:000381">
    <property type="entry name" value="Pentatricopeptide repeat-containing protein"/>
    <property type="match status" value="1"/>
</dbReference>
<dbReference type="Gramene" id="AET3Gv20729100.18">
    <property type="protein sequence ID" value="AET3Gv20729100.18"/>
    <property type="gene ID" value="AET3Gv20729100"/>
</dbReference>
<keyword evidence="5" id="KW-1185">Reference proteome</keyword>
<dbReference type="NCBIfam" id="TIGR00756">
    <property type="entry name" value="PPR"/>
    <property type="match status" value="2"/>
</dbReference>
<dbReference type="EnsemblPlants" id="AET3Gv20729100.6">
    <property type="protein sequence ID" value="AET3Gv20729100.6"/>
    <property type="gene ID" value="AET3Gv20729100"/>
</dbReference>
<dbReference type="FunFam" id="1.25.40.10:FF:000343">
    <property type="entry name" value="Pentatricopeptide repeat-containing protein At3g58590"/>
    <property type="match status" value="1"/>
</dbReference>
<dbReference type="PROSITE" id="PS51375">
    <property type="entry name" value="PPR"/>
    <property type="match status" value="3"/>
</dbReference>
<keyword evidence="1" id="KW-0677">Repeat</keyword>
<dbReference type="InterPro" id="IPR002885">
    <property type="entry name" value="PPR_rpt"/>
</dbReference>
<dbReference type="InterPro" id="IPR046960">
    <property type="entry name" value="PPR_At4g14850-like_plant"/>
</dbReference>
<name>A0A453FNP3_AEGTS</name>
<dbReference type="Gene3D" id="1.25.40.10">
    <property type="entry name" value="Tetratricopeptide repeat domain"/>
    <property type="match status" value="3"/>
</dbReference>
<dbReference type="EnsemblPlants" id="AET3Gv20729100.17">
    <property type="protein sequence ID" value="AET3Gv20729100.17"/>
    <property type="gene ID" value="AET3Gv20729100"/>
</dbReference>
<dbReference type="PANTHER" id="PTHR47926:SF347">
    <property type="entry name" value="PENTATRICOPEPTIDE REPEAT-CONTAINING PROTEIN"/>
    <property type="match status" value="1"/>
</dbReference>
<protein>
    <recommendedName>
        <fullName evidence="6">Pentatricopeptide repeat-containing protein</fullName>
    </recommendedName>
</protein>
<dbReference type="EnsemblPlants" id="AET3Gv20729100.7">
    <property type="protein sequence ID" value="AET3Gv20729100.7"/>
    <property type="gene ID" value="AET3Gv20729100"/>
</dbReference>
<dbReference type="Gramene" id="AET3Gv20729100.7">
    <property type="protein sequence ID" value="AET3Gv20729100.7"/>
    <property type="gene ID" value="AET3Gv20729100"/>
</dbReference>
<evidence type="ECO:0000313" key="4">
    <source>
        <dbReference type="EnsemblPlants" id="AET3Gv20729100.13"/>
    </source>
</evidence>
<evidence type="ECO:0000256" key="1">
    <source>
        <dbReference type="ARBA" id="ARBA00022737"/>
    </source>
</evidence>
<dbReference type="Gramene" id="AET3Gv20729100.5">
    <property type="protein sequence ID" value="AET3Gv20729100.5"/>
    <property type="gene ID" value="AET3Gv20729100"/>
</dbReference>
<dbReference type="Pfam" id="PF13041">
    <property type="entry name" value="PPR_2"/>
    <property type="match status" value="3"/>
</dbReference>
<sequence length="285" mass="31393">MYAKCGGIEDARLAFEMVPHDDVILWSFMISMYAQSNQNEQAFELFIKMMWSSLVPNEYSLSSVLQACANMPLLDLGEQIHSNAIKIGHESELFVGNALMDLYARCSDMESSLKIFLSLRDANEVSWNTIIVGYSQSGFGEDALTVFRGMRAAPAPSTQVTYSSVLRACASTASINHVGQVHCLVEKSTFNSDTIVSNSLIDSYAKCGCIRDACKIFETQKEHDLISWNAIISGYVVHGHAAHARELFDRMNKNGIQANDITFVALLSVYGSTGLVSKDSLCLIL</sequence>
<dbReference type="EnsemblPlants" id="AET3Gv20729100.9">
    <property type="protein sequence ID" value="AET3Gv20729100.9"/>
    <property type="gene ID" value="AET3Gv20729100"/>
</dbReference>
<reference evidence="4" key="5">
    <citation type="journal article" date="2021" name="G3 (Bethesda)">
        <title>Aegilops tauschii genome assembly Aet v5.0 features greater sequence contiguity and improved annotation.</title>
        <authorList>
            <person name="Wang L."/>
            <person name="Zhu T."/>
            <person name="Rodriguez J.C."/>
            <person name="Deal K.R."/>
            <person name="Dubcovsky J."/>
            <person name="McGuire P.E."/>
            <person name="Lux T."/>
            <person name="Spannagl M."/>
            <person name="Mayer K.F.X."/>
            <person name="Baldrich P."/>
            <person name="Meyers B.C."/>
            <person name="Huo N."/>
            <person name="Gu Y.Q."/>
            <person name="Zhou H."/>
            <person name="Devos K.M."/>
            <person name="Bennetzen J.L."/>
            <person name="Unver T."/>
            <person name="Budak H."/>
            <person name="Gulick P.J."/>
            <person name="Galiba G."/>
            <person name="Kalapos B."/>
            <person name="Nelson D.R."/>
            <person name="Li P."/>
            <person name="You F.M."/>
            <person name="Luo M.C."/>
            <person name="Dvorak J."/>
        </authorList>
    </citation>
    <scope>NUCLEOTIDE SEQUENCE [LARGE SCALE GENOMIC DNA]</scope>
    <source>
        <strain evidence="4">cv. AL8/78</strain>
    </source>
</reference>
<reference evidence="4" key="3">
    <citation type="journal article" date="2017" name="Nature">
        <title>Genome sequence of the progenitor of the wheat D genome Aegilops tauschii.</title>
        <authorList>
            <person name="Luo M.C."/>
            <person name="Gu Y.Q."/>
            <person name="Puiu D."/>
            <person name="Wang H."/>
            <person name="Twardziok S.O."/>
            <person name="Deal K.R."/>
            <person name="Huo N."/>
            <person name="Zhu T."/>
            <person name="Wang L."/>
            <person name="Wang Y."/>
            <person name="McGuire P.E."/>
            <person name="Liu S."/>
            <person name="Long H."/>
            <person name="Ramasamy R.K."/>
            <person name="Rodriguez J.C."/>
            <person name="Van S.L."/>
            <person name="Yuan L."/>
            <person name="Wang Z."/>
            <person name="Xia Z."/>
            <person name="Xiao L."/>
            <person name="Anderson O.D."/>
            <person name="Ouyang S."/>
            <person name="Liang Y."/>
            <person name="Zimin A.V."/>
            <person name="Pertea G."/>
            <person name="Qi P."/>
            <person name="Bennetzen J.L."/>
            <person name="Dai X."/>
            <person name="Dawson M.W."/>
            <person name="Muller H.G."/>
            <person name="Kugler K."/>
            <person name="Rivarola-Duarte L."/>
            <person name="Spannagl M."/>
            <person name="Mayer K.F.X."/>
            <person name="Lu F.H."/>
            <person name="Bevan M.W."/>
            <person name="Leroy P."/>
            <person name="Li P."/>
            <person name="You F.M."/>
            <person name="Sun Q."/>
            <person name="Liu Z."/>
            <person name="Lyons E."/>
            <person name="Wicker T."/>
            <person name="Salzberg S.L."/>
            <person name="Devos K.M."/>
            <person name="Dvorak J."/>
        </authorList>
    </citation>
    <scope>NUCLEOTIDE SEQUENCE [LARGE SCALE GENOMIC DNA]</scope>
    <source>
        <strain evidence="4">cv. AL8/78</strain>
    </source>
</reference>
<feature type="repeat" description="PPR" evidence="3">
    <location>
        <begin position="123"/>
        <end position="157"/>
    </location>
</feature>
<reference evidence="5" key="2">
    <citation type="journal article" date="2017" name="Nat. Plants">
        <title>The Aegilops tauschii genome reveals multiple impacts of transposons.</title>
        <authorList>
            <person name="Zhao G."/>
            <person name="Zou C."/>
            <person name="Li K."/>
            <person name="Wang K."/>
            <person name="Li T."/>
            <person name="Gao L."/>
            <person name="Zhang X."/>
            <person name="Wang H."/>
            <person name="Yang Z."/>
            <person name="Liu X."/>
            <person name="Jiang W."/>
            <person name="Mao L."/>
            <person name="Kong X."/>
            <person name="Jiao Y."/>
            <person name="Jia J."/>
        </authorList>
    </citation>
    <scope>NUCLEOTIDE SEQUENCE [LARGE SCALE GENOMIC DNA]</scope>
    <source>
        <strain evidence="5">cv. AL8/78</strain>
    </source>
</reference>
<dbReference type="EnsemblPlants" id="AET3Gv20729100.14">
    <property type="protein sequence ID" value="AET3Gv20729100.14"/>
    <property type="gene ID" value="AET3Gv20729100"/>
</dbReference>
<organism evidence="4 5">
    <name type="scientific">Aegilops tauschii subsp. strangulata</name>
    <name type="common">Goatgrass</name>
    <dbReference type="NCBI Taxonomy" id="200361"/>
    <lineage>
        <taxon>Eukaryota</taxon>
        <taxon>Viridiplantae</taxon>
        <taxon>Streptophyta</taxon>
        <taxon>Embryophyta</taxon>
        <taxon>Tracheophyta</taxon>
        <taxon>Spermatophyta</taxon>
        <taxon>Magnoliopsida</taxon>
        <taxon>Liliopsida</taxon>
        <taxon>Poales</taxon>
        <taxon>Poaceae</taxon>
        <taxon>BOP clade</taxon>
        <taxon>Pooideae</taxon>
        <taxon>Triticodae</taxon>
        <taxon>Triticeae</taxon>
        <taxon>Triticinae</taxon>
        <taxon>Aegilops</taxon>
    </lineage>
</organism>
<dbReference type="PANTHER" id="PTHR47926">
    <property type="entry name" value="PENTATRICOPEPTIDE REPEAT-CONTAINING PROTEIN"/>
    <property type="match status" value="1"/>
</dbReference>
<dbReference type="GO" id="GO:0009451">
    <property type="term" value="P:RNA modification"/>
    <property type="evidence" value="ECO:0007669"/>
    <property type="project" value="InterPro"/>
</dbReference>
<dbReference type="EnsemblPlants" id="AET3Gv20729100.13">
    <property type="protein sequence ID" value="AET3Gv20729100.13"/>
    <property type="gene ID" value="AET3Gv20729100"/>
</dbReference>
<dbReference type="EnsemblPlants" id="AET3Gv20729100.4">
    <property type="protein sequence ID" value="AET3Gv20729100.4"/>
    <property type="gene ID" value="AET3Gv20729100"/>
</dbReference>
<keyword evidence="2" id="KW-0809">Transit peptide</keyword>
<dbReference type="Gramene" id="AET3Gv20729100.13">
    <property type="protein sequence ID" value="AET3Gv20729100.13"/>
    <property type="gene ID" value="AET3Gv20729100"/>
</dbReference>
<dbReference type="AlphaFoldDB" id="A0A453FNP3"/>
<dbReference type="Gramene" id="AET3Gv20729100.9">
    <property type="protein sequence ID" value="AET3Gv20729100.9"/>
    <property type="gene ID" value="AET3Gv20729100"/>
</dbReference>
<evidence type="ECO:0000256" key="3">
    <source>
        <dbReference type="PROSITE-ProRule" id="PRU00708"/>
    </source>
</evidence>
<dbReference type="InterPro" id="IPR011990">
    <property type="entry name" value="TPR-like_helical_dom_sf"/>
</dbReference>
<feature type="repeat" description="PPR" evidence="3">
    <location>
        <begin position="224"/>
        <end position="258"/>
    </location>
</feature>
<evidence type="ECO:0008006" key="6">
    <source>
        <dbReference type="Google" id="ProtNLM"/>
    </source>
</evidence>
<dbReference type="EnsemblPlants" id="AET3Gv20729100.5">
    <property type="protein sequence ID" value="AET3Gv20729100.5"/>
    <property type="gene ID" value="AET3Gv20729100"/>
</dbReference>
<dbReference type="Proteomes" id="UP000015105">
    <property type="component" value="Chromosome 3D"/>
</dbReference>
<dbReference type="Gramene" id="AET3Gv20729100.6">
    <property type="protein sequence ID" value="AET3Gv20729100.6"/>
    <property type="gene ID" value="AET3Gv20729100"/>
</dbReference>
<dbReference type="EnsemblPlants" id="AET3Gv20729100.18">
    <property type="protein sequence ID" value="AET3Gv20729100.18"/>
    <property type="gene ID" value="AET3Gv20729100"/>
</dbReference>
<reference evidence="4" key="4">
    <citation type="submission" date="2019-03" db="UniProtKB">
        <authorList>
            <consortium name="EnsemblPlants"/>
        </authorList>
    </citation>
    <scope>IDENTIFICATION</scope>
</reference>
<evidence type="ECO:0000256" key="2">
    <source>
        <dbReference type="ARBA" id="ARBA00022946"/>
    </source>
</evidence>
<dbReference type="GO" id="GO:0003723">
    <property type="term" value="F:RNA binding"/>
    <property type="evidence" value="ECO:0007669"/>
    <property type="project" value="InterPro"/>
</dbReference>
<evidence type="ECO:0000313" key="5">
    <source>
        <dbReference type="Proteomes" id="UP000015105"/>
    </source>
</evidence>
<reference evidence="5" key="1">
    <citation type="journal article" date="2014" name="Science">
        <title>Ancient hybridizations among the ancestral genomes of bread wheat.</title>
        <authorList>
            <consortium name="International Wheat Genome Sequencing Consortium,"/>
            <person name="Marcussen T."/>
            <person name="Sandve S.R."/>
            <person name="Heier L."/>
            <person name="Spannagl M."/>
            <person name="Pfeifer M."/>
            <person name="Jakobsen K.S."/>
            <person name="Wulff B.B."/>
            <person name="Steuernagel B."/>
            <person name="Mayer K.F."/>
            <person name="Olsen O.A."/>
        </authorList>
    </citation>
    <scope>NUCLEOTIDE SEQUENCE [LARGE SCALE GENOMIC DNA]</scope>
    <source>
        <strain evidence="5">cv. AL8/78</strain>
    </source>
</reference>
<proteinExistence type="predicted"/>
<dbReference type="EnsemblPlants" id="AET3Gv20729100.15">
    <property type="protein sequence ID" value="AET3Gv20729100.15"/>
    <property type="gene ID" value="AET3Gv20729100"/>
</dbReference>
<feature type="repeat" description="PPR" evidence="3">
    <location>
        <begin position="22"/>
        <end position="56"/>
    </location>
</feature>
<accession>A0A453FNP3</accession>
<dbReference type="Gramene" id="AET3Gv20729100.15">
    <property type="protein sequence ID" value="AET3Gv20729100.15"/>
    <property type="gene ID" value="AET3Gv20729100"/>
</dbReference>
<dbReference type="Gramene" id="AET3Gv20729100.17">
    <property type="protein sequence ID" value="AET3Gv20729100.17"/>
    <property type="gene ID" value="AET3Gv20729100"/>
</dbReference>
<dbReference type="Gramene" id="AET3Gv20729100.4">
    <property type="protein sequence ID" value="AET3Gv20729100.4"/>
    <property type="gene ID" value="AET3Gv20729100"/>
</dbReference>
<dbReference type="Pfam" id="PF01535">
    <property type="entry name" value="PPR"/>
    <property type="match status" value="2"/>
</dbReference>